<dbReference type="Proteomes" id="UP000518266">
    <property type="component" value="Unassembled WGS sequence"/>
</dbReference>
<keyword evidence="3" id="KW-1185">Reference proteome</keyword>
<evidence type="ECO:0000256" key="1">
    <source>
        <dbReference type="SAM" id="MobiDB-lite"/>
    </source>
</evidence>
<comment type="caution">
    <text evidence="2">The sequence shown here is derived from an EMBL/GenBank/DDBJ whole genome shotgun (WGS) entry which is preliminary data.</text>
</comment>
<organism evidence="2 3">
    <name type="scientific">Dissostichus mawsoni</name>
    <name type="common">Antarctic cod</name>
    <dbReference type="NCBI Taxonomy" id="36200"/>
    <lineage>
        <taxon>Eukaryota</taxon>
        <taxon>Metazoa</taxon>
        <taxon>Chordata</taxon>
        <taxon>Craniata</taxon>
        <taxon>Vertebrata</taxon>
        <taxon>Euteleostomi</taxon>
        <taxon>Actinopterygii</taxon>
        <taxon>Neopterygii</taxon>
        <taxon>Teleostei</taxon>
        <taxon>Neoteleostei</taxon>
        <taxon>Acanthomorphata</taxon>
        <taxon>Eupercaria</taxon>
        <taxon>Perciformes</taxon>
        <taxon>Notothenioidei</taxon>
        <taxon>Nototheniidae</taxon>
        <taxon>Dissostichus</taxon>
    </lineage>
</organism>
<dbReference type="OrthoDB" id="8945351at2759"/>
<name>A0A7J5Z6X0_DISMA</name>
<protein>
    <submittedName>
        <fullName evidence="2">Uncharacterized protein</fullName>
    </submittedName>
</protein>
<gene>
    <name evidence="2" type="ORF">F7725_017644</name>
</gene>
<sequence>MIVCDLKIKHAWTECPTCCFEEIEIPETECGEVSWDQWERITSTKGEKNLQIEEIIEKYDELIPGKLATVKGTLKIHQVLSVEAGKISHRQVSCFCTHAEMKPCSCYQPQLVDMRNTESHSKDLVSTPNPPRQHASVKDLSGKFVIVTYDELPYIGQVLEVVEEEVQVSSMRQSGENNDSCGHKFLTSFSTIGKMFNLSSQNLSQQPHDSLN</sequence>
<evidence type="ECO:0000313" key="2">
    <source>
        <dbReference type="EMBL" id="KAF3856921.1"/>
    </source>
</evidence>
<accession>A0A7J5Z6X0</accession>
<reference evidence="2 3" key="1">
    <citation type="submission" date="2020-03" db="EMBL/GenBank/DDBJ databases">
        <title>Dissostichus mawsoni Genome sequencing and assembly.</title>
        <authorList>
            <person name="Park H."/>
        </authorList>
    </citation>
    <scope>NUCLEOTIDE SEQUENCE [LARGE SCALE GENOMIC DNA]</scope>
    <source>
        <strain evidence="2">DM0001</strain>
        <tissue evidence="2">Muscle</tissue>
    </source>
</reference>
<dbReference type="EMBL" id="JAAKFY010000006">
    <property type="protein sequence ID" value="KAF3856921.1"/>
    <property type="molecule type" value="Genomic_DNA"/>
</dbReference>
<proteinExistence type="predicted"/>
<evidence type="ECO:0000313" key="3">
    <source>
        <dbReference type="Proteomes" id="UP000518266"/>
    </source>
</evidence>
<dbReference type="AlphaFoldDB" id="A0A7J5Z6X0"/>
<feature type="region of interest" description="Disordered" evidence="1">
    <location>
        <begin position="117"/>
        <end position="136"/>
    </location>
</feature>